<feature type="domain" description="VOC" evidence="2">
    <location>
        <begin position="35"/>
        <end position="147"/>
    </location>
</feature>
<accession>A0A367F638</accession>
<dbReference type="Pfam" id="PF00903">
    <property type="entry name" value="Glyoxalase"/>
    <property type="match status" value="1"/>
</dbReference>
<dbReference type="PROSITE" id="PS51819">
    <property type="entry name" value="VOC"/>
    <property type="match status" value="2"/>
</dbReference>
<dbReference type="CDD" id="cd07247">
    <property type="entry name" value="SgaA_N_like"/>
    <property type="match status" value="1"/>
</dbReference>
<keyword evidence="4" id="KW-1185">Reference proteome</keyword>
<dbReference type="AlphaFoldDB" id="A0A367F638"/>
<reference evidence="3 4" key="1">
    <citation type="submission" date="2018-06" db="EMBL/GenBank/DDBJ databases">
        <title>Streptomyces reniochalinae sp. nov. and Streptomyces diacarnus sp. nov. from marine sponges.</title>
        <authorList>
            <person name="Li L."/>
        </authorList>
    </citation>
    <scope>NUCLEOTIDE SEQUENCE [LARGE SCALE GENOMIC DNA]</scope>
    <source>
        <strain evidence="3 4">LHW50302</strain>
    </source>
</reference>
<gene>
    <name evidence="3" type="ORF">DQ392_01530</name>
</gene>
<dbReference type="InterPro" id="IPR004360">
    <property type="entry name" value="Glyas_Fos-R_dOase_dom"/>
</dbReference>
<dbReference type="InterPro" id="IPR041581">
    <property type="entry name" value="Glyoxalase_6"/>
</dbReference>
<dbReference type="EMBL" id="QOIM01000018">
    <property type="protein sequence ID" value="RCG25215.1"/>
    <property type="molecule type" value="Genomic_DNA"/>
</dbReference>
<dbReference type="Gene3D" id="3.10.180.10">
    <property type="entry name" value="2,3-Dihydroxybiphenyl 1,2-Dioxygenase, domain 1"/>
    <property type="match status" value="2"/>
</dbReference>
<feature type="domain" description="VOC" evidence="2">
    <location>
        <begin position="160"/>
        <end position="265"/>
    </location>
</feature>
<evidence type="ECO:0000313" key="4">
    <source>
        <dbReference type="Proteomes" id="UP000253507"/>
    </source>
</evidence>
<feature type="compositionally biased region" description="Low complexity" evidence="1">
    <location>
        <begin position="1"/>
        <end position="11"/>
    </location>
</feature>
<feature type="compositionally biased region" description="Basic and acidic residues" evidence="1">
    <location>
        <begin position="21"/>
        <end position="31"/>
    </location>
</feature>
<dbReference type="InterPro" id="IPR029068">
    <property type="entry name" value="Glyas_Bleomycin-R_OHBP_Dase"/>
</dbReference>
<proteinExistence type="predicted"/>
<feature type="region of interest" description="Disordered" evidence="1">
    <location>
        <begin position="224"/>
        <end position="250"/>
    </location>
</feature>
<evidence type="ECO:0000313" key="3">
    <source>
        <dbReference type="EMBL" id="RCG25215.1"/>
    </source>
</evidence>
<dbReference type="PANTHER" id="PTHR33993:SF10">
    <property type="entry name" value="CONSERVED PROTEIN"/>
    <property type="match status" value="1"/>
</dbReference>
<protein>
    <submittedName>
        <fullName evidence="3">VOC family protein</fullName>
    </submittedName>
</protein>
<dbReference type="InterPro" id="IPR052164">
    <property type="entry name" value="Anthracycline_SecMetBiosynth"/>
</dbReference>
<organism evidence="3 4">
    <name type="scientific">Streptomyces reniochalinae</name>
    <dbReference type="NCBI Taxonomy" id="2250578"/>
    <lineage>
        <taxon>Bacteria</taxon>
        <taxon>Bacillati</taxon>
        <taxon>Actinomycetota</taxon>
        <taxon>Actinomycetes</taxon>
        <taxon>Kitasatosporales</taxon>
        <taxon>Streptomycetaceae</taxon>
        <taxon>Streptomyces</taxon>
    </lineage>
</organism>
<comment type="caution">
    <text evidence="3">The sequence shown here is derived from an EMBL/GenBank/DDBJ whole genome shotgun (WGS) entry which is preliminary data.</text>
</comment>
<dbReference type="InterPro" id="IPR037523">
    <property type="entry name" value="VOC_core"/>
</dbReference>
<evidence type="ECO:0000256" key="1">
    <source>
        <dbReference type="SAM" id="MobiDB-lite"/>
    </source>
</evidence>
<feature type="region of interest" description="Disordered" evidence="1">
    <location>
        <begin position="1"/>
        <end position="33"/>
    </location>
</feature>
<sequence>MVRQGTRPPRGGLFGRRRRVGREGREDEMTERSGTACWVSVTTDDRQATEAFYGAVLGWSFEGGSPAPEARVATAAGQPVAGLNEAAAARGLPARWTVFFLVEDADKAAELMNERGGTVAVGPVDFGNGRTVLGSDPSGAAFGLWQGSAPPEWSVGAGGAPAELCLRTADPDTALGFYSAVLGWSREPERWPHACLRAGARPGDPDPNARPRWAVTFRAADPGKAAEAAKRHGGTVLAPSSEDVEGASRVTLSDPHGALLTLARP</sequence>
<evidence type="ECO:0000259" key="2">
    <source>
        <dbReference type="PROSITE" id="PS51819"/>
    </source>
</evidence>
<dbReference type="Pfam" id="PF18029">
    <property type="entry name" value="Glyoxalase_6"/>
    <property type="match status" value="1"/>
</dbReference>
<dbReference type="Proteomes" id="UP000253507">
    <property type="component" value="Unassembled WGS sequence"/>
</dbReference>
<dbReference type="PANTHER" id="PTHR33993">
    <property type="entry name" value="GLYOXALASE-RELATED"/>
    <property type="match status" value="1"/>
</dbReference>
<dbReference type="SUPFAM" id="SSF54593">
    <property type="entry name" value="Glyoxalase/Bleomycin resistance protein/Dihydroxybiphenyl dioxygenase"/>
    <property type="match status" value="2"/>
</dbReference>
<name>A0A367F638_9ACTN</name>